<dbReference type="GO" id="GO:0009432">
    <property type="term" value="P:SOS response"/>
    <property type="evidence" value="ECO:0007669"/>
    <property type="project" value="TreeGrafter"/>
</dbReference>
<name>A0A6N3G0Z8_EUBLI</name>
<dbReference type="GO" id="GO:0046872">
    <property type="term" value="F:metal ion binding"/>
    <property type="evidence" value="ECO:0007669"/>
    <property type="project" value="InterPro"/>
</dbReference>
<dbReference type="GO" id="GO:0005737">
    <property type="term" value="C:cytoplasm"/>
    <property type="evidence" value="ECO:0007669"/>
    <property type="project" value="TreeGrafter"/>
</dbReference>
<organism evidence="3">
    <name type="scientific">Eubacterium limosum</name>
    <dbReference type="NCBI Taxonomy" id="1736"/>
    <lineage>
        <taxon>Bacteria</taxon>
        <taxon>Bacillati</taxon>
        <taxon>Bacillota</taxon>
        <taxon>Clostridia</taxon>
        <taxon>Eubacteriales</taxon>
        <taxon>Eubacteriaceae</taxon>
        <taxon>Eubacterium</taxon>
    </lineage>
</organism>
<dbReference type="SUPFAM" id="SSF56059">
    <property type="entry name" value="Glutathione synthetase ATP-binding domain-like"/>
    <property type="match status" value="1"/>
</dbReference>
<dbReference type="Gene3D" id="3.40.50.20">
    <property type="match status" value="1"/>
</dbReference>
<sequence>MVGILYESEEWSSYKLLEEIQSFGIEACLISLEEDHAFDRVNGCDLLVSRIFASAQFREHHKSLERMPGVIKQAERKGIPILNSPRAHFYETSKALSTALLREKGIAVPEVYGVFLPDEIDLGSLRYPCVIKPDCGGRTNCTAIISEAETMAETLSEMPAISMIAEEYIRPVYGYITRVEVIGGECRLILKRSVTSDGLSAYHLGSVYAHYADCPEKLRQTAVRAMALLDIEFGSLDIIETERDFYIIDVNAVSNASEDNTEMFGFDLMRETAAYIAGRFREMEKRNDDDKRNI</sequence>
<proteinExistence type="predicted"/>
<dbReference type="InterPro" id="IPR013651">
    <property type="entry name" value="ATP-grasp_RimK-type"/>
</dbReference>
<dbReference type="EMBL" id="CACRTR010000016">
    <property type="protein sequence ID" value="VYU57766.1"/>
    <property type="molecule type" value="Genomic_DNA"/>
</dbReference>
<dbReference type="Gene3D" id="3.30.470.20">
    <property type="entry name" value="ATP-grasp fold, B domain"/>
    <property type="match status" value="1"/>
</dbReference>
<keyword evidence="1" id="KW-0547">Nucleotide-binding</keyword>
<dbReference type="GO" id="GO:0018169">
    <property type="term" value="F:ribosomal S6-glutamic acid ligase activity"/>
    <property type="evidence" value="ECO:0007669"/>
    <property type="project" value="TreeGrafter"/>
</dbReference>
<dbReference type="Pfam" id="PF08443">
    <property type="entry name" value="RimK"/>
    <property type="match status" value="1"/>
</dbReference>
<keyword evidence="1" id="KW-0067">ATP-binding</keyword>
<evidence type="ECO:0000313" key="3">
    <source>
        <dbReference type="EMBL" id="VYU57766.1"/>
    </source>
</evidence>
<evidence type="ECO:0000256" key="1">
    <source>
        <dbReference type="PROSITE-ProRule" id="PRU00409"/>
    </source>
</evidence>
<dbReference type="GO" id="GO:0005524">
    <property type="term" value="F:ATP binding"/>
    <property type="evidence" value="ECO:0007669"/>
    <property type="project" value="UniProtKB-UniRule"/>
</dbReference>
<dbReference type="PANTHER" id="PTHR21621:SF0">
    <property type="entry name" value="BETA-CITRYLGLUTAMATE SYNTHASE B-RELATED"/>
    <property type="match status" value="1"/>
</dbReference>
<dbReference type="PROSITE" id="PS50975">
    <property type="entry name" value="ATP_GRASP"/>
    <property type="match status" value="1"/>
</dbReference>
<dbReference type="InterPro" id="IPR011761">
    <property type="entry name" value="ATP-grasp"/>
</dbReference>
<gene>
    <name evidence="3" type="ORF">ELLFYP34_03638</name>
</gene>
<accession>A0A6N3G0Z8</accession>
<dbReference type="PANTHER" id="PTHR21621">
    <property type="entry name" value="RIBOSOMAL PROTEIN S6 MODIFICATION PROTEIN"/>
    <property type="match status" value="1"/>
</dbReference>
<protein>
    <submittedName>
        <fullName evidence="3">Carbamoyl phosphate synthase-like protein</fullName>
    </submittedName>
</protein>
<feature type="domain" description="ATP-grasp" evidence="2">
    <location>
        <begin position="98"/>
        <end position="277"/>
    </location>
</feature>
<dbReference type="AlphaFoldDB" id="A0A6N3G0Z8"/>
<evidence type="ECO:0000259" key="2">
    <source>
        <dbReference type="PROSITE" id="PS50975"/>
    </source>
</evidence>
<reference evidence="3" key="1">
    <citation type="submission" date="2019-11" db="EMBL/GenBank/DDBJ databases">
        <authorList>
            <person name="Feng L."/>
        </authorList>
    </citation>
    <scope>NUCLEOTIDE SEQUENCE</scope>
    <source>
        <strain evidence="3">ElimosumLFYP34</strain>
    </source>
</reference>